<dbReference type="EMBL" id="KV428037">
    <property type="protein sequence ID" value="KZT40095.1"/>
    <property type="molecule type" value="Genomic_DNA"/>
</dbReference>
<dbReference type="SMART" id="SM00755">
    <property type="entry name" value="Grip"/>
    <property type="match status" value="1"/>
</dbReference>
<feature type="compositionally biased region" description="Polar residues" evidence="11">
    <location>
        <begin position="355"/>
        <end position="366"/>
    </location>
</feature>
<feature type="compositionally biased region" description="Polar residues" evidence="11">
    <location>
        <begin position="248"/>
        <end position="258"/>
    </location>
</feature>
<evidence type="ECO:0000256" key="7">
    <source>
        <dbReference type="ARBA" id="ARBA00029502"/>
    </source>
</evidence>
<feature type="region of interest" description="Disordered" evidence="11">
    <location>
        <begin position="1015"/>
        <end position="1046"/>
    </location>
</feature>
<feature type="region of interest" description="Disordered" evidence="11">
    <location>
        <begin position="354"/>
        <end position="396"/>
    </location>
</feature>
<dbReference type="GO" id="GO:0005102">
    <property type="term" value="F:signaling receptor binding"/>
    <property type="evidence" value="ECO:0007669"/>
    <property type="project" value="TreeGrafter"/>
</dbReference>
<keyword evidence="5" id="KW-0472">Membrane</keyword>
<keyword evidence="10" id="KW-0175">Coiled coil</keyword>
<keyword evidence="4" id="KW-0811">Translocation</keyword>
<evidence type="ECO:0000256" key="2">
    <source>
        <dbReference type="ARBA" id="ARBA00022448"/>
    </source>
</evidence>
<dbReference type="GO" id="GO:0016560">
    <property type="term" value="P:protein import into peroxisome matrix, docking"/>
    <property type="evidence" value="ECO:0007669"/>
    <property type="project" value="InterPro"/>
</dbReference>
<gene>
    <name evidence="13" type="ORF">SISSUDRAFT_983879</name>
</gene>
<dbReference type="InterPro" id="IPR000237">
    <property type="entry name" value="GRIP_dom"/>
</dbReference>
<reference evidence="13 14" key="1">
    <citation type="journal article" date="2016" name="Mol. Biol. Evol.">
        <title>Comparative Genomics of Early-Diverging Mushroom-Forming Fungi Provides Insights into the Origins of Lignocellulose Decay Capabilities.</title>
        <authorList>
            <person name="Nagy L.G."/>
            <person name="Riley R."/>
            <person name="Tritt A."/>
            <person name="Adam C."/>
            <person name="Daum C."/>
            <person name="Floudas D."/>
            <person name="Sun H."/>
            <person name="Yadav J.S."/>
            <person name="Pangilinan J."/>
            <person name="Larsson K.H."/>
            <person name="Matsuura K."/>
            <person name="Barry K."/>
            <person name="Labutti K."/>
            <person name="Kuo R."/>
            <person name="Ohm R.A."/>
            <person name="Bhattacharya S.S."/>
            <person name="Shirouzu T."/>
            <person name="Yoshinaga Y."/>
            <person name="Martin F.M."/>
            <person name="Grigoriev I.V."/>
            <person name="Hibbett D.S."/>
        </authorList>
    </citation>
    <scope>NUCLEOTIDE SEQUENCE [LARGE SCALE GENOMIC DNA]</scope>
    <source>
        <strain evidence="13 14">HHB10207 ss-3</strain>
    </source>
</reference>
<dbReference type="Proteomes" id="UP000076798">
    <property type="component" value="Unassembled WGS sequence"/>
</dbReference>
<evidence type="ECO:0000256" key="3">
    <source>
        <dbReference type="ARBA" id="ARBA00022927"/>
    </source>
</evidence>
<keyword evidence="3" id="KW-0653">Protein transport</keyword>
<dbReference type="InterPro" id="IPR025655">
    <property type="entry name" value="PEX14"/>
</dbReference>
<evidence type="ECO:0000256" key="11">
    <source>
        <dbReference type="SAM" id="MobiDB-lite"/>
    </source>
</evidence>
<evidence type="ECO:0000256" key="4">
    <source>
        <dbReference type="ARBA" id="ARBA00023010"/>
    </source>
</evidence>
<evidence type="ECO:0000256" key="8">
    <source>
        <dbReference type="ARBA" id="ARBA00029691"/>
    </source>
</evidence>
<feature type="compositionally biased region" description="Polar residues" evidence="11">
    <location>
        <begin position="314"/>
        <end position="325"/>
    </location>
</feature>
<feature type="coiled-coil region" evidence="10">
    <location>
        <begin position="735"/>
        <end position="787"/>
    </location>
</feature>
<dbReference type="STRING" id="1314776.A0A166EYT1"/>
<evidence type="ECO:0000256" key="6">
    <source>
        <dbReference type="ARBA" id="ARBA00023140"/>
    </source>
</evidence>
<feature type="region of interest" description="Disordered" evidence="11">
    <location>
        <begin position="408"/>
        <end position="448"/>
    </location>
</feature>
<protein>
    <recommendedName>
        <fullName evidence="7">Peroxisomal membrane protein PEX14</fullName>
    </recommendedName>
    <alternativeName>
        <fullName evidence="8">Peroxin-14</fullName>
    </alternativeName>
</protein>
<organism evidence="13 14">
    <name type="scientific">Sistotremastrum suecicum HHB10207 ss-3</name>
    <dbReference type="NCBI Taxonomy" id="1314776"/>
    <lineage>
        <taxon>Eukaryota</taxon>
        <taxon>Fungi</taxon>
        <taxon>Dikarya</taxon>
        <taxon>Basidiomycota</taxon>
        <taxon>Agaricomycotina</taxon>
        <taxon>Agaricomycetes</taxon>
        <taxon>Sistotremastrales</taxon>
        <taxon>Sistotremastraceae</taxon>
        <taxon>Sistotremastrum</taxon>
    </lineage>
</organism>
<dbReference type="GO" id="GO:0005778">
    <property type="term" value="C:peroxisomal membrane"/>
    <property type="evidence" value="ECO:0007669"/>
    <property type="project" value="UniProtKB-SubCell"/>
</dbReference>
<evidence type="ECO:0000256" key="10">
    <source>
        <dbReference type="SAM" id="Coils"/>
    </source>
</evidence>
<feature type="region of interest" description="Disordered" evidence="11">
    <location>
        <begin position="314"/>
        <end position="341"/>
    </location>
</feature>
<dbReference type="AlphaFoldDB" id="A0A166EYT1"/>
<feature type="coiled-coil region" evidence="10">
    <location>
        <begin position="816"/>
        <end position="979"/>
    </location>
</feature>
<dbReference type="InterPro" id="IPR006785">
    <property type="entry name" value="Pex14_N"/>
</dbReference>
<proteinExistence type="inferred from homology"/>
<feature type="region of interest" description="Disordered" evidence="11">
    <location>
        <begin position="669"/>
        <end position="706"/>
    </location>
</feature>
<comment type="similarity">
    <text evidence="1">Belongs to the peroxin-14 family.</text>
</comment>
<feature type="compositionally biased region" description="Basic and acidic residues" evidence="11">
    <location>
        <begin position="624"/>
        <end position="652"/>
    </location>
</feature>
<feature type="region of interest" description="Disordered" evidence="11">
    <location>
        <begin position="618"/>
        <end position="652"/>
    </location>
</feature>
<dbReference type="PROSITE" id="PS50913">
    <property type="entry name" value="GRIP"/>
    <property type="match status" value="1"/>
</dbReference>
<keyword evidence="6" id="KW-0576">Peroxisome</keyword>
<dbReference type="InterPro" id="IPR036388">
    <property type="entry name" value="WH-like_DNA-bd_sf"/>
</dbReference>
<feature type="domain" description="GRIP" evidence="12">
    <location>
        <begin position="1057"/>
        <end position="1105"/>
    </location>
</feature>
<sequence>MSDRAELLRNAVSFLADPKTSDAPFGQRIQFLESKGLTPAEIEHALLEAAVNKGHTSSTPIQSVSSHAPYQQSLYGLTAPPAPRQLDWRDYFIMAVVSGGVMFGIASLARKYVLPHLKPPSITQYEADAEALDAKFQEIETLVQEVHRETEVARELIASQTAKVDGLVDEVESTVKELKESDVKNRDDLREIREEINVIREMLPKMIEKNKELTNASLGEIREELGKLGTLLKSTTTRPALGSPGALFSSTSTPQIPTKPSLPAWQLSAPATPPASTPDASTPGDAHARRSLNIPAPGYLAESALSGIRHSLSLQRSGSPVQGQRRSLPAESELKTVSPKPALEDRLKANFVIGDTSTSNTPNISGRATPLRSINPASVPLPSSPPLPASLSDPLSLDSITTQSLDIPQPIQREPKPSNEIPVDPSPTTPSGVLIPKAPTKPSVPQSPDILEASIPLPDDENIILDGEQTSSVPVSTHAVDDFTSRPQPPEMPEAASDARPDIDRLQEKLKELEKRLGEMSISYQALQAQREAANSALQEISPVEGIHDVTGIKDFIAGLQTKTQMSTDEIKRLNGKIAQQESRTEELRDIHRLESASQSDQIERLRKQLLESESLLSAASAETQDRRTELDNLRRDLEKSQNTAKDEEEKRTKAISLLKTVRQKLLKAEKERDEATEEAKVLREKDKNTRQAERSERQRLENEIGKIKADGESDLRDLRLSHERGVELVRERLIKESESRAAVLEREIASLKSIHNEELSKRMSRISSLEQSLQALTSEKDDLFDRLQLRAAELESSQSHLQALQSKTTELQFQLRESSERLAVSLEELTELRETLPSSGTMTSAEEVTRLLLETEGKYEAKLSELRQRIRSLEKERAESEEEWSRNLSEKTKELDRLRRDLGAKAKETNENAERGKTHEARIAELEGTIRQLQQDAKVQELVRTELEFKLAASKDKNADLEQNLEEGLLRIKTIEKHLDEARGRESQLKTSNKAKELRKVQSSQALFERQRNPGVGYWGASSSRSNGSSPEIAPRHSSESISSQTSNAMVAHGNEDEEAVSLEYIRNIILQFLENKEMRPNLVRVLSMILRFTPQETRRLMAKV</sequence>
<evidence type="ECO:0000256" key="1">
    <source>
        <dbReference type="ARBA" id="ARBA00005443"/>
    </source>
</evidence>
<dbReference type="OrthoDB" id="1926336at2759"/>
<name>A0A166EYT1_9AGAM</name>
<comment type="subcellular location">
    <subcellularLocation>
        <location evidence="9">Peroxisome membrane</location>
    </subcellularLocation>
</comment>
<accession>A0A166EYT1</accession>
<feature type="coiled-coil region" evidence="10">
    <location>
        <begin position="122"/>
        <end position="149"/>
    </location>
</feature>
<dbReference type="GO" id="GO:1990429">
    <property type="term" value="C:peroxisomal importomer complex"/>
    <property type="evidence" value="ECO:0007669"/>
    <property type="project" value="TreeGrafter"/>
</dbReference>
<evidence type="ECO:0000259" key="12">
    <source>
        <dbReference type="PROSITE" id="PS50913"/>
    </source>
</evidence>
<dbReference type="Pfam" id="PF04695">
    <property type="entry name" value="Pex14_N"/>
    <property type="match status" value="1"/>
</dbReference>
<evidence type="ECO:0000256" key="5">
    <source>
        <dbReference type="ARBA" id="ARBA00023136"/>
    </source>
</evidence>
<dbReference type="Pfam" id="PF01465">
    <property type="entry name" value="GRIP"/>
    <property type="match status" value="1"/>
</dbReference>
<dbReference type="Gene3D" id="1.10.10.10">
    <property type="entry name" value="Winged helix-like DNA-binding domain superfamily/Winged helix DNA-binding domain"/>
    <property type="match status" value="1"/>
</dbReference>
<evidence type="ECO:0000256" key="9">
    <source>
        <dbReference type="ARBA" id="ARBA00046271"/>
    </source>
</evidence>
<feature type="region of interest" description="Disordered" evidence="11">
    <location>
        <begin position="242"/>
        <end position="291"/>
    </location>
</feature>
<evidence type="ECO:0000313" key="13">
    <source>
        <dbReference type="EMBL" id="KZT40095.1"/>
    </source>
</evidence>
<evidence type="ECO:0000313" key="14">
    <source>
        <dbReference type="Proteomes" id="UP000076798"/>
    </source>
</evidence>
<keyword evidence="2" id="KW-0813">Transport</keyword>
<dbReference type="PANTHER" id="PTHR23058:SF0">
    <property type="entry name" value="PEROXISOMAL MEMBRANE PROTEIN PEX14"/>
    <property type="match status" value="1"/>
</dbReference>
<dbReference type="PANTHER" id="PTHR23058">
    <property type="entry name" value="PEROXISOMAL MEMBRANE PROTEIN PEX14"/>
    <property type="match status" value="1"/>
</dbReference>
<feature type="region of interest" description="Disordered" evidence="11">
    <location>
        <begin position="480"/>
        <end position="499"/>
    </location>
</feature>
<keyword evidence="14" id="KW-1185">Reference proteome</keyword>